<dbReference type="OrthoDB" id="1432119at2"/>
<dbReference type="STRING" id="1513896.SAMN05660841_02793"/>
<dbReference type="AlphaFoldDB" id="A0A1T5EU23"/>
<dbReference type="Proteomes" id="UP000190150">
    <property type="component" value="Unassembled WGS sequence"/>
</dbReference>
<evidence type="ECO:0000313" key="1">
    <source>
        <dbReference type="EMBL" id="SKB87289.1"/>
    </source>
</evidence>
<organism evidence="1 2">
    <name type="scientific">Sphingobacterium nematocida</name>
    <dbReference type="NCBI Taxonomy" id="1513896"/>
    <lineage>
        <taxon>Bacteria</taxon>
        <taxon>Pseudomonadati</taxon>
        <taxon>Bacteroidota</taxon>
        <taxon>Sphingobacteriia</taxon>
        <taxon>Sphingobacteriales</taxon>
        <taxon>Sphingobacteriaceae</taxon>
        <taxon>Sphingobacterium</taxon>
    </lineage>
</organism>
<dbReference type="RefSeq" id="WP_079643807.1">
    <property type="nucleotide sequence ID" value="NZ_FUZF01000012.1"/>
</dbReference>
<protein>
    <submittedName>
        <fullName evidence="1">Uncharacterized protein</fullName>
    </submittedName>
</protein>
<evidence type="ECO:0000313" key="2">
    <source>
        <dbReference type="Proteomes" id="UP000190150"/>
    </source>
</evidence>
<name>A0A1T5EU23_9SPHI</name>
<dbReference type="EMBL" id="FUZF01000012">
    <property type="protein sequence ID" value="SKB87289.1"/>
    <property type="molecule type" value="Genomic_DNA"/>
</dbReference>
<accession>A0A1T5EU23</accession>
<proteinExistence type="predicted"/>
<keyword evidence="2" id="KW-1185">Reference proteome</keyword>
<sequence length="186" mass="21905">MSLHKDPELKSAVLNLSQKEKDKLLVRLIGKDKMLLKQLHYQLLENEYDLENRIEVLKRKLEKLFLDTNSKLSNEGIFSNYKTLNTILRQASGTINEHEKVTKDKFSAVESRLYILTEPYRLYPKLYEKSHLQAAEKLQKYIITRIKVTLNNVSGLHEDLQFDLQEAVNTVEQIKLSLERRENETF</sequence>
<gene>
    <name evidence="1" type="ORF">SAMN05660841_02793</name>
</gene>
<reference evidence="2" key="1">
    <citation type="submission" date="2017-02" db="EMBL/GenBank/DDBJ databases">
        <authorList>
            <person name="Varghese N."/>
            <person name="Submissions S."/>
        </authorList>
    </citation>
    <scope>NUCLEOTIDE SEQUENCE [LARGE SCALE GENOMIC DNA]</scope>
    <source>
        <strain evidence="2">DSM 24091</strain>
    </source>
</reference>